<dbReference type="Pfam" id="PF12833">
    <property type="entry name" value="HTH_18"/>
    <property type="match status" value="1"/>
</dbReference>
<dbReference type="PRINTS" id="PR00032">
    <property type="entry name" value="HTHARAC"/>
</dbReference>
<dbReference type="SUPFAM" id="SSF46689">
    <property type="entry name" value="Homeodomain-like"/>
    <property type="match status" value="2"/>
</dbReference>
<feature type="domain" description="HTH araC/xylS-type" evidence="4">
    <location>
        <begin position="214"/>
        <end position="312"/>
    </location>
</feature>
<name>A0ABT5BZH9_9BACT</name>
<evidence type="ECO:0000256" key="1">
    <source>
        <dbReference type="ARBA" id="ARBA00023015"/>
    </source>
</evidence>
<reference evidence="5 6" key="1">
    <citation type="submission" date="2023-01" db="EMBL/GenBank/DDBJ databases">
        <title>Minimal conservation of predation-associated metabolite biosynthetic gene clusters underscores biosynthetic potential of Myxococcota including descriptions for ten novel species: Archangium lansinium sp. nov., Myxococcus landrumus sp. nov., Nannocystis bai.</title>
        <authorList>
            <person name="Ahearne A."/>
            <person name="Stevens C."/>
            <person name="Dowd S."/>
        </authorList>
    </citation>
    <scope>NUCLEOTIDE SEQUENCE [LARGE SCALE GENOMIC DNA]</scope>
    <source>
        <strain evidence="5 6">WIWO2</strain>
    </source>
</reference>
<keyword evidence="6" id="KW-1185">Reference proteome</keyword>
<dbReference type="EMBL" id="JAQNDK010000001">
    <property type="protein sequence ID" value="MDC0678833.1"/>
    <property type="molecule type" value="Genomic_DNA"/>
</dbReference>
<dbReference type="InterPro" id="IPR020449">
    <property type="entry name" value="Tscrpt_reg_AraC-type_HTH"/>
</dbReference>
<keyword evidence="3" id="KW-0804">Transcription</keyword>
<dbReference type="SMART" id="SM00342">
    <property type="entry name" value="HTH_ARAC"/>
    <property type="match status" value="1"/>
</dbReference>
<gene>
    <name evidence="5" type="ORF">POL72_13895</name>
</gene>
<dbReference type="InterPro" id="IPR050204">
    <property type="entry name" value="AraC_XylS_family_regulators"/>
</dbReference>
<dbReference type="InterPro" id="IPR018060">
    <property type="entry name" value="HTH_AraC"/>
</dbReference>
<evidence type="ECO:0000259" key="4">
    <source>
        <dbReference type="PROSITE" id="PS01124"/>
    </source>
</evidence>
<sequence length="315" mass="34138">MSLDAAIHSLAGDPLTDILRLTQATSVMAGGIAAGGRWAVHFPPPGEMKISLLAKGGCWFRLDGHKKAIRGEPGDAVLLPGRKGFLVGSDLSAPPLDVRCLLAQKRHLFSTIGDGSEVLILAGGVTLDPRHADLVQGALPPFLHVHATAPQAAPIRWLIEQLLAEQTARGAPGAFLSASMLAQLLFVQILRAHLATAPRLPAGWLRALRDERLAAALRLLHGEPARDWKLEELARAAAMSRTTFAVRFKEAAGMAPLQYLTAWRMRLAERRLRDEAAPISQIAAALGYSSESAFSQAFKRVTGKRPRDYRNEAWR</sequence>
<keyword evidence="1" id="KW-0805">Transcription regulation</keyword>
<comment type="caution">
    <text evidence="5">The sequence shown here is derived from an EMBL/GenBank/DDBJ whole genome shotgun (WGS) entry which is preliminary data.</text>
</comment>
<dbReference type="Proteomes" id="UP001217485">
    <property type="component" value="Unassembled WGS sequence"/>
</dbReference>
<keyword evidence="2" id="KW-0238">DNA-binding</keyword>
<protein>
    <submittedName>
        <fullName evidence="5">AraC family transcriptional regulator</fullName>
    </submittedName>
</protein>
<dbReference type="Gene3D" id="1.10.10.60">
    <property type="entry name" value="Homeodomain-like"/>
    <property type="match status" value="2"/>
</dbReference>
<dbReference type="InterPro" id="IPR032783">
    <property type="entry name" value="AraC_lig"/>
</dbReference>
<dbReference type="Pfam" id="PF12852">
    <property type="entry name" value="Cupin_6"/>
    <property type="match status" value="1"/>
</dbReference>
<evidence type="ECO:0000256" key="2">
    <source>
        <dbReference type="ARBA" id="ARBA00023125"/>
    </source>
</evidence>
<accession>A0ABT5BZH9</accession>
<evidence type="ECO:0000313" key="5">
    <source>
        <dbReference type="EMBL" id="MDC0678833.1"/>
    </source>
</evidence>
<dbReference type="PROSITE" id="PS01124">
    <property type="entry name" value="HTH_ARAC_FAMILY_2"/>
    <property type="match status" value="1"/>
</dbReference>
<dbReference type="InterPro" id="IPR009057">
    <property type="entry name" value="Homeodomain-like_sf"/>
</dbReference>
<dbReference type="PANTHER" id="PTHR46796:SF7">
    <property type="entry name" value="ARAC FAMILY TRANSCRIPTIONAL REGULATOR"/>
    <property type="match status" value="1"/>
</dbReference>
<dbReference type="RefSeq" id="WP_272095677.1">
    <property type="nucleotide sequence ID" value="NZ_JAQNDK010000001.1"/>
</dbReference>
<proteinExistence type="predicted"/>
<evidence type="ECO:0000256" key="3">
    <source>
        <dbReference type="ARBA" id="ARBA00023163"/>
    </source>
</evidence>
<dbReference type="PANTHER" id="PTHR46796">
    <property type="entry name" value="HTH-TYPE TRANSCRIPTIONAL ACTIVATOR RHAS-RELATED"/>
    <property type="match status" value="1"/>
</dbReference>
<evidence type="ECO:0000313" key="6">
    <source>
        <dbReference type="Proteomes" id="UP001217485"/>
    </source>
</evidence>
<organism evidence="5 6">
    <name type="scientific">Sorangium atrum</name>
    <dbReference type="NCBI Taxonomy" id="2995308"/>
    <lineage>
        <taxon>Bacteria</taxon>
        <taxon>Pseudomonadati</taxon>
        <taxon>Myxococcota</taxon>
        <taxon>Polyangia</taxon>
        <taxon>Polyangiales</taxon>
        <taxon>Polyangiaceae</taxon>
        <taxon>Sorangium</taxon>
    </lineage>
</organism>